<dbReference type="Pfam" id="PF01661">
    <property type="entry name" value="Macro"/>
    <property type="match status" value="1"/>
</dbReference>
<dbReference type="Proteomes" id="UP000178953">
    <property type="component" value="Unassembled WGS sequence"/>
</dbReference>
<comment type="caution">
    <text evidence="3">The sequence shown here is derived from an EMBL/GenBank/DDBJ whole genome shotgun (WGS) entry which is preliminary data.</text>
</comment>
<evidence type="ECO:0000256" key="1">
    <source>
        <dbReference type="SAM" id="MobiDB-lite"/>
    </source>
</evidence>
<dbReference type="InterPro" id="IPR043472">
    <property type="entry name" value="Macro_dom-like"/>
</dbReference>
<proteinExistence type="predicted"/>
<gene>
    <name evidence="3" type="ORF">BEL07_15705</name>
</gene>
<evidence type="ECO:0000313" key="3">
    <source>
        <dbReference type="EMBL" id="OFJ52800.1"/>
    </source>
</evidence>
<keyword evidence="4" id="KW-1185">Reference proteome</keyword>
<dbReference type="AlphaFoldDB" id="A0A1E8Q450"/>
<name>A0A1E8Q450_9MYCO</name>
<protein>
    <submittedName>
        <fullName evidence="3">O-acetyl-ADP-ribose deacetylase</fullName>
    </submittedName>
</protein>
<feature type="domain" description="Macro" evidence="2">
    <location>
        <begin position="1"/>
        <end position="176"/>
    </location>
</feature>
<dbReference type="InterPro" id="IPR002589">
    <property type="entry name" value="Macro_dom"/>
</dbReference>
<dbReference type="PANTHER" id="PTHR11106">
    <property type="entry name" value="GANGLIOSIDE INDUCED DIFFERENTIATION ASSOCIATED PROTEIN 2-RELATED"/>
    <property type="match status" value="1"/>
</dbReference>
<feature type="region of interest" description="Disordered" evidence="1">
    <location>
        <begin position="320"/>
        <end position="347"/>
    </location>
</feature>
<dbReference type="PANTHER" id="PTHR11106:SF27">
    <property type="entry name" value="MACRO DOMAIN-CONTAINING PROTEIN"/>
    <property type="match status" value="1"/>
</dbReference>
<dbReference type="PROSITE" id="PS51154">
    <property type="entry name" value="MACRO"/>
    <property type="match status" value="1"/>
</dbReference>
<organism evidence="3 4">
    <name type="scientific">Mycolicibacterium grossiae</name>
    <dbReference type="NCBI Taxonomy" id="1552759"/>
    <lineage>
        <taxon>Bacteria</taxon>
        <taxon>Bacillati</taxon>
        <taxon>Actinomycetota</taxon>
        <taxon>Actinomycetes</taxon>
        <taxon>Mycobacteriales</taxon>
        <taxon>Mycobacteriaceae</taxon>
        <taxon>Mycolicibacterium</taxon>
    </lineage>
</organism>
<evidence type="ECO:0000259" key="2">
    <source>
        <dbReference type="PROSITE" id="PS51154"/>
    </source>
</evidence>
<accession>A0A1E8Q450</accession>
<dbReference type="Gene3D" id="3.40.220.10">
    <property type="entry name" value="Leucine Aminopeptidase, subunit E, domain 1"/>
    <property type="match status" value="1"/>
</dbReference>
<reference evidence="3 4" key="1">
    <citation type="submission" date="2016-09" db="EMBL/GenBank/DDBJ databases">
        <title>genome sequence of Mycobacterium sp. 739 SCH.</title>
        <authorList>
            <person name="Greninger A.L."/>
            <person name="Qin X."/>
            <person name="Jerome K."/>
            <person name="Vora S."/>
            <person name="Quinn K."/>
        </authorList>
    </citation>
    <scope>NUCLEOTIDE SEQUENCE [LARGE SCALE GENOMIC DNA]</scope>
    <source>
        <strain evidence="3 4">SCH</strain>
    </source>
</reference>
<sequence length="583" mass="63846">MPRCILGCVLTITAVRGDIAEQEVDAIVNPANTAMRGGGGADGAIHRAGGPAILRDCVKRFPDGLATGDAGWTTAGDLPAQWVIHTVGPNYNTGQRDRSLLESCYRRALEVADELGARIIAFPLISTGAFGWPRQDAIAAAIETIAAVNTRVEEVRLVAFDSEIHEQVLMHLASSTPIRILQGVQVLHQRGYHRLRILPGVSPSGMYWRVAITAADNLMDHVSFPHVIDLDTALQYSTGGLTEFAGSEVTVTTRPESVAELILNELPGTAPTDDDPAYVSWFAELMRLVEQFQLPPVAYAEYFDASAGWEIGWGSGISHPRPPEPAAIAPRRSAPMPSLPSTSTPDDTANALHRLETILQKATGLSPKASAVEGTLIPRGDPLLPGVTIKFAADHVRGADRAALFFDDKYVHLGVWPAELQPQYTHMYSNSARVDALLELNTHDGFTVEPNFQLAHRFAQPLQRWFPTRLLSAGDYLRQWVDDFHDGRAGGRTRDEIADPRFFQWLVERGYARADEEESLHQWLDSKKAGIQIHVRPGVQILRTWSDGEAFAIDGQDEFVAQVRDATNQILIALGQAQLDSMS</sequence>
<evidence type="ECO:0000313" key="4">
    <source>
        <dbReference type="Proteomes" id="UP000178953"/>
    </source>
</evidence>
<dbReference type="SMART" id="SM00506">
    <property type="entry name" value="A1pp"/>
    <property type="match status" value="1"/>
</dbReference>
<dbReference type="SUPFAM" id="SSF52949">
    <property type="entry name" value="Macro domain-like"/>
    <property type="match status" value="1"/>
</dbReference>
<dbReference type="EMBL" id="MCHX01000034">
    <property type="protein sequence ID" value="OFJ52800.1"/>
    <property type="molecule type" value="Genomic_DNA"/>
</dbReference>
<feature type="compositionally biased region" description="Low complexity" evidence="1">
    <location>
        <begin position="326"/>
        <end position="336"/>
    </location>
</feature>